<comment type="similarity">
    <text evidence="1">Belongs to the methyltransferase superfamily. L-isoaspartyl/D-aspartyl protein methyltransferase family.</text>
</comment>
<dbReference type="AlphaFoldDB" id="A0A2U8VY33"/>
<sequence length="222" mass="22438">MGPDSGAEPGLTGGPAEEAIGNAAFVLALRARGLRDRAVLRAMERVPRARFAPPEHADLARRDLALPLPCGAVMTAPGTVARMLALLSVEPGQRVLEIGTGSGYVTALLAELGAAVTSLERYAALAEAARGRISPDAPVAVRQADGLAEAGEGPYDRVLVNGAVGALNPGWIAALAPAGRLVAGLGAPGGCRLTLYRHAPEGCETGPPARLAGLVPGRALAL</sequence>
<keyword evidence="4" id="KW-0808">Transferase</keyword>
<keyword evidence="4" id="KW-0489">Methyltransferase</keyword>
<name>A0A2U8VY33_9HYPH</name>
<dbReference type="RefSeq" id="WP_109953357.1">
    <property type="nucleotide sequence ID" value="NZ_CP029551.1"/>
</dbReference>
<protein>
    <recommendedName>
        <fullName evidence="2">Protein-L-isoaspartate O-methyltransferase</fullName>
    </recommendedName>
    <alternativeName>
        <fullName evidence="3">Protein L-isoaspartyl methyltransferase</fullName>
    </alternativeName>
</protein>
<dbReference type="Proteomes" id="UP000246058">
    <property type="component" value="Chromosome"/>
</dbReference>
<dbReference type="GO" id="GO:0032259">
    <property type="term" value="P:methylation"/>
    <property type="evidence" value="ECO:0007669"/>
    <property type="project" value="UniProtKB-KW"/>
</dbReference>
<gene>
    <name evidence="4" type="ORF">DK427_22700</name>
</gene>
<dbReference type="CDD" id="cd02440">
    <property type="entry name" value="AdoMet_MTases"/>
    <property type="match status" value="1"/>
</dbReference>
<evidence type="ECO:0000313" key="5">
    <source>
        <dbReference type="Proteomes" id="UP000246058"/>
    </source>
</evidence>
<keyword evidence="5" id="KW-1185">Reference proteome</keyword>
<dbReference type="OrthoDB" id="9810066at2"/>
<dbReference type="SUPFAM" id="SSF53335">
    <property type="entry name" value="S-adenosyl-L-methionine-dependent methyltransferases"/>
    <property type="match status" value="1"/>
</dbReference>
<evidence type="ECO:0000256" key="2">
    <source>
        <dbReference type="ARBA" id="ARBA00013346"/>
    </source>
</evidence>
<reference evidence="4 5" key="1">
    <citation type="submission" date="2018-05" db="EMBL/GenBank/DDBJ databases">
        <title>Complete Genome Sequence of Methylobacterium sp. 17Sr1-43.</title>
        <authorList>
            <person name="Srinivasan S."/>
        </authorList>
    </citation>
    <scope>NUCLEOTIDE SEQUENCE [LARGE SCALE GENOMIC DNA]</scope>
    <source>
        <strain evidence="4 5">17Sr1-43</strain>
    </source>
</reference>
<evidence type="ECO:0000256" key="3">
    <source>
        <dbReference type="ARBA" id="ARBA00030757"/>
    </source>
</evidence>
<dbReference type="GO" id="GO:0004719">
    <property type="term" value="F:protein-L-isoaspartate (D-aspartate) O-methyltransferase activity"/>
    <property type="evidence" value="ECO:0007669"/>
    <property type="project" value="InterPro"/>
</dbReference>
<dbReference type="GO" id="GO:0005737">
    <property type="term" value="C:cytoplasm"/>
    <property type="evidence" value="ECO:0007669"/>
    <property type="project" value="TreeGrafter"/>
</dbReference>
<evidence type="ECO:0000256" key="1">
    <source>
        <dbReference type="ARBA" id="ARBA00005369"/>
    </source>
</evidence>
<dbReference type="Pfam" id="PF01135">
    <property type="entry name" value="PCMT"/>
    <property type="match status" value="1"/>
</dbReference>
<proteinExistence type="inferred from homology"/>
<dbReference type="EMBL" id="CP029551">
    <property type="protein sequence ID" value="AWN38200.1"/>
    <property type="molecule type" value="Genomic_DNA"/>
</dbReference>
<dbReference type="PANTHER" id="PTHR11579">
    <property type="entry name" value="PROTEIN-L-ISOASPARTATE O-METHYLTRANSFERASE"/>
    <property type="match status" value="1"/>
</dbReference>
<dbReference type="Gene3D" id="3.40.50.150">
    <property type="entry name" value="Vaccinia Virus protein VP39"/>
    <property type="match status" value="1"/>
</dbReference>
<dbReference type="InterPro" id="IPR000682">
    <property type="entry name" value="PCMT"/>
</dbReference>
<accession>A0A2U8VY33</accession>
<evidence type="ECO:0000313" key="4">
    <source>
        <dbReference type="EMBL" id="AWN38200.1"/>
    </source>
</evidence>
<dbReference type="PANTHER" id="PTHR11579:SF18">
    <property type="entry name" value="PROTEIN-L-ISOASPARTATE O-METHYLTRANSFERASE"/>
    <property type="match status" value="1"/>
</dbReference>
<organism evidence="4 5">
    <name type="scientific">Methylobacterium radiodurans</name>
    <dbReference type="NCBI Taxonomy" id="2202828"/>
    <lineage>
        <taxon>Bacteria</taxon>
        <taxon>Pseudomonadati</taxon>
        <taxon>Pseudomonadota</taxon>
        <taxon>Alphaproteobacteria</taxon>
        <taxon>Hyphomicrobiales</taxon>
        <taxon>Methylobacteriaceae</taxon>
        <taxon>Methylobacterium</taxon>
    </lineage>
</organism>
<dbReference type="KEGG" id="meti:DK427_22700"/>
<dbReference type="InterPro" id="IPR029063">
    <property type="entry name" value="SAM-dependent_MTases_sf"/>
</dbReference>